<reference evidence="1 2" key="1">
    <citation type="submission" date="2024-11" db="EMBL/GenBank/DDBJ databases">
        <authorList>
            <person name="Heng Y.C."/>
            <person name="Lim A.C.H."/>
            <person name="Lee J.K.Y."/>
            <person name="Kittelmann S."/>
        </authorList>
    </citation>
    <scope>NUCLEOTIDE SEQUENCE [LARGE SCALE GENOMIC DNA]</scope>
    <source>
        <strain evidence="1 2">WILCCON 0269</strain>
    </source>
</reference>
<accession>A0ABW8SFX4</accession>
<evidence type="ECO:0000313" key="2">
    <source>
        <dbReference type="Proteomes" id="UP001623660"/>
    </source>
</evidence>
<dbReference type="Gene3D" id="1.10.10.60">
    <property type="entry name" value="Homeodomain-like"/>
    <property type="match status" value="1"/>
</dbReference>
<comment type="caution">
    <text evidence="1">The sequence shown here is derived from an EMBL/GenBank/DDBJ whole genome shotgun (WGS) entry which is preliminary data.</text>
</comment>
<name>A0ABW8SFX4_9CLOT</name>
<evidence type="ECO:0000313" key="1">
    <source>
        <dbReference type="EMBL" id="MFL0194937.1"/>
    </source>
</evidence>
<dbReference type="Proteomes" id="UP001623660">
    <property type="component" value="Unassembled WGS sequence"/>
</dbReference>
<dbReference type="RefSeq" id="WP_406791054.1">
    <property type="nucleotide sequence ID" value="NZ_JBJHZX010000005.1"/>
</dbReference>
<gene>
    <name evidence="1" type="ORF">ACJDU8_05010</name>
</gene>
<keyword evidence="2" id="KW-1185">Reference proteome</keyword>
<evidence type="ECO:0008006" key="3">
    <source>
        <dbReference type="Google" id="ProtNLM"/>
    </source>
</evidence>
<sequence>MSDKLDKKKKKAKEMLIQGETNKEIKAETGLRPKTVGRIQKEITKHF</sequence>
<dbReference type="EMBL" id="JBJHZX010000005">
    <property type="protein sequence ID" value="MFL0194937.1"/>
    <property type="molecule type" value="Genomic_DNA"/>
</dbReference>
<organism evidence="1 2">
    <name type="scientific">Candidatus Clostridium eludens</name>
    <dbReference type="NCBI Taxonomy" id="3381663"/>
    <lineage>
        <taxon>Bacteria</taxon>
        <taxon>Bacillati</taxon>
        <taxon>Bacillota</taxon>
        <taxon>Clostridia</taxon>
        <taxon>Eubacteriales</taxon>
        <taxon>Clostridiaceae</taxon>
        <taxon>Clostridium</taxon>
    </lineage>
</organism>
<protein>
    <recommendedName>
        <fullName evidence="3">HTH luxR-type domain-containing protein</fullName>
    </recommendedName>
</protein>
<proteinExistence type="predicted"/>